<dbReference type="SFLD" id="SFLDS00003">
    <property type="entry name" value="Haloacid_Dehalogenase"/>
    <property type="match status" value="1"/>
</dbReference>
<evidence type="ECO:0000313" key="1">
    <source>
        <dbReference type="EMBL" id="EHO17342.1"/>
    </source>
</evidence>
<dbReference type="GO" id="GO:0008967">
    <property type="term" value="F:phosphoglycolate phosphatase activity"/>
    <property type="evidence" value="ECO:0007669"/>
    <property type="project" value="TreeGrafter"/>
</dbReference>
<dbReference type="EMBL" id="AGEL01000006">
    <property type="protein sequence ID" value="EHO17342.1"/>
    <property type="molecule type" value="Genomic_DNA"/>
</dbReference>
<dbReference type="InterPro" id="IPR041492">
    <property type="entry name" value="HAD_2"/>
</dbReference>
<dbReference type="InterPro" id="IPR050155">
    <property type="entry name" value="HAD-like_hydrolase_sf"/>
</dbReference>
<dbReference type="PANTHER" id="PTHR43434:SF1">
    <property type="entry name" value="PHOSPHOGLYCOLATE PHOSPHATASE"/>
    <property type="match status" value="1"/>
</dbReference>
<dbReference type="InterPro" id="IPR023198">
    <property type="entry name" value="PGP-like_dom2"/>
</dbReference>
<dbReference type="Gene3D" id="3.40.50.1000">
    <property type="entry name" value="HAD superfamily/HAD-like"/>
    <property type="match status" value="1"/>
</dbReference>
<dbReference type="InterPro" id="IPR036412">
    <property type="entry name" value="HAD-like_sf"/>
</dbReference>
<proteinExistence type="predicted"/>
<name>A0AA36Y5N4_9FIRM</name>
<accession>A0AA36Y5N4</accession>
<dbReference type="PANTHER" id="PTHR43434">
    <property type="entry name" value="PHOSPHOGLYCOLATE PHOSPHATASE"/>
    <property type="match status" value="1"/>
</dbReference>
<dbReference type="SUPFAM" id="SSF56784">
    <property type="entry name" value="HAD-like"/>
    <property type="match status" value="1"/>
</dbReference>
<dbReference type="Pfam" id="PF13419">
    <property type="entry name" value="HAD_2"/>
    <property type="match status" value="1"/>
</dbReference>
<evidence type="ECO:0008006" key="3">
    <source>
        <dbReference type="Google" id="ProtNLM"/>
    </source>
</evidence>
<gene>
    <name evidence="1" type="ORF">HMPREF9623_00941</name>
</gene>
<comment type="caution">
    <text evidence="1">The sequence shown here is derived from an EMBL/GenBank/DDBJ whole genome shotgun (WGS) entry which is preliminary data.</text>
</comment>
<reference evidence="1 2" key="1">
    <citation type="submission" date="2011-10" db="EMBL/GenBank/DDBJ databases">
        <title>The Genome Sequence of Lachnospiraceae bacterium ACC2.</title>
        <authorList>
            <consortium name="The Broad Institute Genome Sequencing Platform"/>
            <person name="Earl A."/>
            <person name="Ward D."/>
            <person name="Feldgarden M."/>
            <person name="Gevers D."/>
            <person name="Sizova M."/>
            <person name="Hazen A."/>
            <person name="Epstein S."/>
            <person name="Young S.K."/>
            <person name="Zeng Q."/>
            <person name="Gargeya S."/>
            <person name="Fitzgerald M."/>
            <person name="Haas B."/>
            <person name="Abouelleil A."/>
            <person name="Alvarado L."/>
            <person name="Arachchi H.M."/>
            <person name="Berlin A."/>
            <person name="Brown A."/>
            <person name="Chapman S.B."/>
            <person name="Chen Z."/>
            <person name="Dunbar C."/>
            <person name="Freedman E."/>
            <person name="Gearin G."/>
            <person name="Goldberg J."/>
            <person name="Griggs A."/>
            <person name="Gujja S."/>
            <person name="Heiman D."/>
            <person name="Howarth C."/>
            <person name="Larson L."/>
            <person name="Lui A."/>
            <person name="MacDonald P.J.P."/>
            <person name="Montmayeur A."/>
            <person name="Murphy C."/>
            <person name="Neiman D."/>
            <person name="Pearson M."/>
            <person name="Priest M."/>
            <person name="Roberts A."/>
            <person name="Saif S."/>
            <person name="Shea T."/>
            <person name="Shenoy N."/>
            <person name="Sisk P."/>
            <person name="Stolte C."/>
            <person name="Sykes S."/>
            <person name="Wortman J."/>
            <person name="Nusbaum C."/>
            <person name="Birren B."/>
        </authorList>
    </citation>
    <scope>NUCLEOTIDE SEQUENCE [LARGE SCALE GENOMIC DNA]</scope>
    <source>
        <strain evidence="1 2">ACC2</strain>
    </source>
</reference>
<dbReference type="Gene3D" id="1.10.150.240">
    <property type="entry name" value="Putative phosphatase, domain 2"/>
    <property type="match status" value="1"/>
</dbReference>
<evidence type="ECO:0000313" key="2">
    <source>
        <dbReference type="Proteomes" id="UP000018466"/>
    </source>
</evidence>
<dbReference type="RefSeq" id="WP_009532774.1">
    <property type="nucleotide sequence ID" value="NZ_CAJPPX010000144.1"/>
</dbReference>
<dbReference type="GeneID" id="86940704"/>
<dbReference type="Proteomes" id="UP000018466">
    <property type="component" value="Unassembled WGS sequence"/>
</dbReference>
<dbReference type="AlphaFoldDB" id="A0AA36Y5N4"/>
<dbReference type="SFLD" id="SFLDG01129">
    <property type="entry name" value="C1.5:_HAD__Beta-PGM__Phosphata"/>
    <property type="match status" value="1"/>
</dbReference>
<dbReference type="GO" id="GO:0006281">
    <property type="term" value="P:DNA repair"/>
    <property type="evidence" value="ECO:0007669"/>
    <property type="project" value="TreeGrafter"/>
</dbReference>
<protein>
    <recommendedName>
        <fullName evidence="3">HAD hydrolase, family IA</fullName>
    </recommendedName>
</protein>
<organism evidence="1 2">
    <name type="scientific">Stomatobaculum longum</name>
    <dbReference type="NCBI Taxonomy" id="796942"/>
    <lineage>
        <taxon>Bacteria</taxon>
        <taxon>Bacillati</taxon>
        <taxon>Bacillota</taxon>
        <taxon>Clostridia</taxon>
        <taxon>Lachnospirales</taxon>
        <taxon>Lachnospiraceae</taxon>
        <taxon>Stomatobaculum</taxon>
    </lineage>
</organism>
<keyword evidence="2" id="KW-1185">Reference proteome</keyword>
<sequence length="211" mass="23935">MKRVYLFDVDGTLWDSARVVTDSWNEVLKERRGSGTLTVDDMHSFMGHTMDEIAVRISPDADPEEQRDIMEACMRHEINYLESHSGYFYPGVLKTLRALHESGKELYIVSNCQEGYIESLLEAGNLSSGEDGVIRDFICYGETRRPKGENIELILERNDLSPEEAVYIGDTEMDQAAAAEAGVDFYHVRYGFGRVHGALRELDSLEELLED</sequence>
<dbReference type="InterPro" id="IPR023214">
    <property type="entry name" value="HAD_sf"/>
</dbReference>